<name>A0A9W7FWN1_9STRA</name>
<organism evidence="2 3">
    <name type="scientific">Triparma retinervis</name>
    <dbReference type="NCBI Taxonomy" id="2557542"/>
    <lineage>
        <taxon>Eukaryota</taxon>
        <taxon>Sar</taxon>
        <taxon>Stramenopiles</taxon>
        <taxon>Ochrophyta</taxon>
        <taxon>Bolidophyceae</taxon>
        <taxon>Parmales</taxon>
        <taxon>Triparmaceae</taxon>
        <taxon>Triparma</taxon>
    </lineage>
</organism>
<dbReference type="OrthoDB" id="10371940at2759"/>
<protein>
    <recommendedName>
        <fullName evidence="4">Transmembrane protein</fullName>
    </recommendedName>
</protein>
<feature type="transmembrane region" description="Helical" evidence="1">
    <location>
        <begin position="347"/>
        <end position="373"/>
    </location>
</feature>
<gene>
    <name evidence="2" type="ORF">TrRE_jg4805</name>
</gene>
<evidence type="ECO:0000313" key="2">
    <source>
        <dbReference type="EMBL" id="GMI20427.1"/>
    </source>
</evidence>
<feature type="transmembrane region" description="Helical" evidence="1">
    <location>
        <begin position="255"/>
        <end position="279"/>
    </location>
</feature>
<sequence length="530" mass="57933">MIVPSDPGEESGLLQSDGCATGRVIEIIRAHLATLREELEDVSSGELEMIADDQETESPETMIILGVMRDMEKRAGEHVTNAETRLQIKEPVVEEGGGGRERAKTRKGAALGTHINESLVKLADKLAVESKIRSAGYDVNQEILDFTVPLSTSLMMTTKVIAEMLFVSLVFSLAAGAAVYCVALVTKGIEVSDSADMQWGVGNHTATDYERDDFNDVFFFERDRSVKTFLIVLSCTATWIGQTFVGLFQGIKKPLVYTMVLFTAYSVIAAIPVLCYALGVEYVDSTVLIVIFCVGGGFGTALMTDTIAKYYKVDTSWVAADAARTRHEGTNEGPAATTSSRAHRAKVAFIIALPIMFILVVVAIYSLVIFRIYNASDSSAAKAAVAVLGLLIKVSGNKGLLMLLNLGSLSSWIQDVIMFMYEYATALLCRIMQLSIPDPTAAMLMSLFGANLEMGVRVFFFTDFLKMGLRLQQQQGRRVNGGLIKLHKDYWSKKTGAKQGSFLGDLTKSLTIKFWIIFITTPIVLMVSTK</sequence>
<feature type="transmembrane region" description="Helical" evidence="1">
    <location>
        <begin position="228"/>
        <end position="248"/>
    </location>
</feature>
<feature type="transmembrane region" description="Helical" evidence="1">
    <location>
        <begin position="379"/>
        <end position="396"/>
    </location>
</feature>
<evidence type="ECO:0000313" key="3">
    <source>
        <dbReference type="Proteomes" id="UP001165082"/>
    </source>
</evidence>
<evidence type="ECO:0000256" key="1">
    <source>
        <dbReference type="SAM" id="Phobius"/>
    </source>
</evidence>
<dbReference type="Proteomes" id="UP001165082">
    <property type="component" value="Unassembled WGS sequence"/>
</dbReference>
<evidence type="ECO:0008006" key="4">
    <source>
        <dbReference type="Google" id="ProtNLM"/>
    </source>
</evidence>
<reference evidence="2" key="1">
    <citation type="submission" date="2022-07" db="EMBL/GenBank/DDBJ databases">
        <title>Genome analysis of Parmales, a sister group of diatoms, reveals the evolutionary specialization of diatoms from phago-mixotrophs to photoautotrophs.</title>
        <authorList>
            <person name="Ban H."/>
            <person name="Sato S."/>
            <person name="Yoshikawa S."/>
            <person name="Kazumasa Y."/>
            <person name="Nakamura Y."/>
            <person name="Ichinomiya M."/>
            <person name="Saitoh K."/>
            <person name="Sato N."/>
            <person name="Blanc-Mathieu R."/>
            <person name="Endo H."/>
            <person name="Kuwata A."/>
            <person name="Ogata H."/>
        </authorList>
    </citation>
    <scope>NUCLEOTIDE SEQUENCE</scope>
</reference>
<keyword evidence="1" id="KW-0812">Transmembrane</keyword>
<keyword evidence="3" id="KW-1185">Reference proteome</keyword>
<accession>A0A9W7FWN1</accession>
<feature type="transmembrane region" description="Helical" evidence="1">
    <location>
        <begin position="164"/>
        <end position="185"/>
    </location>
</feature>
<comment type="caution">
    <text evidence="2">The sequence shown here is derived from an EMBL/GenBank/DDBJ whole genome shotgun (WGS) entry which is preliminary data.</text>
</comment>
<dbReference type="AlphaFoldDB" id="A0A9W7FWN1"/>
<feature type="transmembrane region" description="Helical" evidence="1">
    <location>
        <begin position="285"/>
        <end position="303"/>
    </location>
</feature>
<proteinExistence type="predicted"/>
<feature type="transmembrane region" description="Helical" evidence="1">
    <location>
        <begin position="441"/>
        <end position="460"/>
    </location>
</feature>
<dbReference type="EMBL" id="BRXZ01008045">
    <property type="protein sequence ID" value="GMI20427.1"/>
    <property type="molecule type" value="Genomic_DNA"/>
</dbReference>
<keyword evidence="1" id="KW-1133">Transmembrane helix</keyword>
<keyword evidence="1" id="KW-0472">Membrane</keyword>